<gene>
    <name evidence="1" type="ORF">QE152_g1767</name>
</gene>
<keyword evidence="2" id="KW-1185">Reference proteome</keyword>
<dbReference type="EMBL" id="JASPKY010000010">
    <property type="protein sequence ID" value="KAK9753783.1"/>
    <property type="molecule type" value="Genomic_DNA"/>
</dbReference>
<evidence type="ECO:0000313" key="2">
    <source>
        <dbReference type="Proteomes" id="UP001458880"/>
    </source>
</evidence>
<dbReference type="AlphaFoldDB" id="A0AAW1N5R8"/>
<protein>
    <submittedName>
        <fullName evidence="1">Uncharacterized protein</fullName>
    </submittedName>
</protein>
<comment type="caution">
    <text evidence="1">The sequence shown here is derived from an EMBL/GenBank/DDBJ whole genome shotgun (WGS) entry which is preliminary data.</text>
</comment>
<organism evidence="1 2">
    <name type="scientific">Popillia japonica</name>
    <name type="common">Japanese beetle</name>
    <dbReference type="NCBI Taxonomy" id="7064"/>
    <lineage>
        <taxon>Eukaryota</taxon>
        <taxon>Metazoa</taxon>
        <taxon>Ecdysozoa</taxon>
        <taxon>Arthropoda</taxon>
        <taxon>Hexapoda</taxon>
        <taxon>Insecta</taxon>
        <taxon>Pterygota</taxon>
        <taxon>Neoptera</taxon>
        <taxon>Endopterygota</taxon>
        <taxon>Coleoptera</taxon>
        <taxon>Polyphaga</taxon>
        <taxon>Scarabaeiformia</taxon>
        <taxon>Scarabaeidae</taxon>
        <taxon>Rutelinae</taxon>
        <taxon>Popillia</taxon>
    </lineage>
</organism>
<name>A0AAW1N5R8_POPJA</name>
<evidence type="ECO:0000313" key="1">
    <source>
        <dbReference type="EMBL" id="KAK9753783.1"/>
    </source>
</evidence>
<proteinExistence type="predicted"/>
<accession>A0AAW1N5R8</accession>
<sequence length="104" mass="11741">MKTPELQTTKVAKTKAVLNQIGIIVYPVMVKSFPALRHGENYSISKNDHEQVGRYKAKLDPGNEDSTEKAQILANYLQFIHNTSPQIETVTIKFRPKLKPEGDC</sequence>
<reference evidence="1 2" key="1">
    <citation type="journal article" date="2024" name="BMC Genomics">
        <title>De novo assembly and annotation of Popillia japonica's genome with initial clues to its potential as an invasive pest.</title>
        <authorList>
            <person name="Cucini C."/>
            <person name="Boschi S."/>
            <person name="Funari R."/>
            <person name="Cardaioli E."/>
            <person name="Iannotti N."/>
            <person name="Marturano G."/>
            <person name="Paoli F."/>
            <person name="Bruttini M."/>
            <person name="Carapelli A."/>
            <person name="Frati F."/>
            <person name="Nardi F."/>
        </authorList>
    </citation>
    <scope>NUCLEOTIDE SEQUENCE [LARGE SCALE GENOMIC DNA]</scope>
    <source>
        <strain evidence="1">DMR45628</strain>
    </source>
</reference>
<dbReference type="Proteomes" id="UP001458880">
    <property type="component" value="Unassembled WGS sequence"/>
</dbReference>